<reference evidence="1" key="1">
    <citation type="submission" date="2015-04" db="UniProtKB">
        <authorList>
            <consortium name="EnsemblPlants"/>
        </authorList>
    </citation>
    <scope>IDENTIFICATION</scope>
</reference>
<dbReference type="STRING" id="4537.A0A0E0M6H4"/>
<name>A0A0E0M6H4_ORYPU</name>
<evidence type="ECO:0000313" key="1">
    <source>
        <dbReference type="EnsemblPlants" id="OPUNC10G05040.1"/>
    </source>
</evidence>
<dbReference type="AlphaFoldDB" id="A0A0E0M6H4"/>
<evidence type="ECO:0000313" key="2">
    <source>
        <dbReference type="Proteomes" id="UP000026962"/>
    </source>
</evidence>
<accession>A0A0E0M6H4</accession>
<dbReference type="Gramene" id="OPUNC10G05040.1">
    <property type="protein sequence ID" value="OPUNC10G05040.1"/>
    <property type="gene ID" value="OPUNC10G05040"/>
</dbReference>
<dbReference type="Proteomes" id="UP000026962">
    <property type="component" value="Chromosome 10"/>
</dbReference>
<sequence>MNANLTNKHAAVIQSEINVPKDRENYQQINKDSTSKIQRASTIRFDNENYASVIIPMRLPSTNNVDLSYSTPNMHEDVTSLSAAELKRKRAREWYASLTKEQKDDRNKKRRVSVSWAQGYIDYGLEAAPSAHVAITRGREGSRAT</sequence>
<keyword evidence="2" id="KW-1185">Reference proteome</keyword>
<protein>
    <submittedName>
        <fullName evidence="1">Uncharacterized protein</fullName>
    </submittedName>
</protein>
<proteinExistence type="predicted"/>
<organism evidence="1">
    <name type="scientific">Oryza punctata</name>
    <name type="common">Red rice</name>
    <dbReference type="NCBI Taxonomy" id="4537"/>
    <lineage>
        <taxon>Eukaryota</taxon>
        <taxon>Viridiplantae</taxon>
        <taxon>Streptophyta</taxon>
        <taxon>Embryophyta</taxon>
        <taxon>Tracheophyta</taxon>
        <taxon>Spermatophyta</taxon>
        <taxon>Magnoliopsida</taxon>
        <taxon>Liliopsida</taxon>
        <taxon>Poales</taxon>
        <taxon>Poaceae</taxon>
        <taxon>BOP clade</taxon>
        <taxon>Oryzoideae</taxon>
        <taxon>Oryzeae</taxon>
        <taxon>Oryzinae</taxon>
        <taxon>Oryza</taxon>
    </lineage>
</organism>
<dbReference type="EnsemblPlants" id="OPUNC10G05040.1">
    <property type="protein sequence ID" value="OPUNC10G05040.1"/>
    <property type="gene ID" value="OPUNC10G05040"/>
</dbReference>
<dbReference type="HOGENOM" id="CLU_1790046_0_0_1"/>
<reference evidence="1" key="2">
    <citation type="submission" date="2018-05" db="EMBL/GenBank/DDBJ databases">
        <title>OpunRS2 (Oryza punctata Reference Sequence Version 2).</title>
        <authorList>
            <person name="Zhang J."/>
            <person name="Kudrna D."/>
            <person name="Lee S."/>
            <person name="Talag J."/>
            <person name="Welchert J."/>
            <person name="Wing R.A."/>
        </authorList>
    </citation>
    <scope>NUCLEOTIDE SEQUENCE [LARGE SCALE GENOMIC DNA]</scope>
</reference>